<comment type="caution">
    <text evidence="3">The sequence shown here is derived from an EMBL/GenBank/DDBJ whole genome shotgun (WGS) entry which is preliminary data.</text>
</comment>
<dbReference type="PANTHER" id="PTHR32419:SF6">
    <property type="entry name" value="GLUTATHIONE S-TRANSFERASE OMEGA-LIKE 1-RELATED"/>
    <property type="match status" value="1"/>
</dbReference>
<sequence>MSPGPDPLDRPGTTGTRHDGPIVARFGPGDGDRTPEAGRYRLVVARACPWSHRAVIARRLLGLESAISMAVVHPLHDDEVGWNFGLYPGGRDPVLGVSTLREAYQAARPGYSGGISVPALVDTTDGTVVTNDHPSLTLELSSSWRPLHRPRAPELLPTGRGHEIDELHALIELVAIAPYRAGFADGQREHDEAVAQLFAGLDTVEGRLSRQRFLLGGSLSEPDLRLWPVLVRLDPVYRPLFRCSWKDLSHAYPALWGYARDLLHLPGFGDTLDLRATMEHYFGQLRALNPSGVVPRTPDPGPWLAPHGREALGGHPFGDGEPPPPPEAQERVTSPWVPDGRETQR</sequence>
<dbReference type="GO" id="GO:0004364">
    <property type="term" value="F:glutathione transferase activity"/>
    <property type="evidence" value="ECO:0007669"/>
    <property type="project" value="InterPro"/>
</dbReference>
<gene>
    <name evidence="3" type="ORF">BJY28_000977</name>
</gene>
<reference evidence="3 4" key="1">
    <citation type="submission" date="2020-07" db="EMBL/GenBank/DDBJ databases">
        <title>Sequencing the genomes of 1000 actinobacteria strains.</title>
        <authorList>
            <person name="Klenk H.-P."/>
        </authorList>
    </citation>
    <scope>NUCLEOTIDE SEQUENCE [LARGE SCALE GENOMIC DNA]</scope>
    <source>
        <strain evidence="3 4">DSM 24723</strain>
    </source>
</reference>
<proteinExistence type="predicted"/>
<dbReference type="SUPFAM" id="SSF52833">
    <property type="entry name" value="Thioredoxin-like"/>
    <property type="match status" value="1"/>
</dbReference>
<keyword evidence="4" id="KW-1185">Reference proteome</keyword>
<evidence type="ECO:0000313" key="3">
    <source>
        <dbReference type="EMBL" id="NYG36508.1"/>
    </source>
</evidence>
<dbReference type="InterPro" id="IPR047047">
    <property type="entry name" value="GST_Omega-like_C"/>
</dbReference>
<dbReference type="CDD" id="cd03190">
    <property type="entry name" value="GST_C_Omega_like"/>
    <property type="match status" value="1"/>
</dbReference>
<dbReference type="InterPro" id="IPR036249">
    <property type="entry name" value="Thioredoxin-like_sf"/>
</dbReference>
<evidence type="ECO:0000259" key="2">
    <source>
        <dbReference type="Pfam" id="PF13409"/>
    </source>
</evidence>
<dbReference type="Pfam" id="PF13410">
    <property type="entry name" value="GST_C_2"/>
    <property type="match status" value="1"/>
</dbReference>
<dbReference type="SUPFAM" id="SSF47616">
    <property type="entry name" value="GST C-terminal domain-like"/>
    <property type="match status" value="1"/>
</dbReference>
<dbReference type="Gene3D" id="3.40.30.10">
    <property type="entry name" value="Glutaredoxin"/>
    <property type="match status" value="1"/>
</dbReference>
<dbReference type="InterPro" id="IPR004045">
    <property type="entry name" value="Glutathione_S-Trfase_N"/>
</dbReference>
<name>A0A852X246_9MICO</name>
<protein>
    <submittedName>
        <fullName evidence="3">Putative glutathione S-transferase</fullName>
    </submittedName>
</protein>
<evidence type="ECO:0000313" key="4">
    <source>
        <dbReference type="Proteomes" id="UP000592181"/>
    </source>
</evidence>
<dbReference type="GO" id="GO:0005737">
    <property type="term" value="C:cytoplasm"/>
    <property type="evidence" value="ECO:0007669"/>
    <property type="project" value="TreeGrafter"/>
</dbReference>
<dbReference type="InterPro" id="IPR016639">
    <property type="entry name" value="GST_Omega/GSH"/>
</dbReference>
<dbReference type="EMBL" id="JACBZX010000001">
    <property type="protein sequence ID" value="NYG36508.1"/>
    <property type="molecule type" value="Genomic_DNA"/>
</dbReference>
<dbReference type="InterPro" id="IPR036282">
    <property type="entry name" value="Glutathione-S-Trfase_C_sf"/>
</dbReference>
<dbReference type="Pfam" id="PF13409">
    <property type="entry name" value="GST_N_2"/>
    <property type="match status" value="1"/>
</dbReference>
<dbReference type="AlphaFoldDB" id="A0A852X246"/>
<feature type="region of interest" description="Disordered" evidence="1">
    <location>
        <begin position="1"/>
        <end position="34"/>
    </location>
</feature>
<organism evidence="3 4">
    <name type="scientific">Janibacter alkaliphilus</name>
    <dbReference type="NCBI Taxonomy" id="1069963"/>
    <lineage>
        <taxon>Bacteria</taxon>
        <taxon>Bacillati</taxon>
        <taxon>Actinomycetota</taxon>
        <taxon>Actinomycetes</taxon>
        <taxon>Micrococcales</taxon>
        <taxon>Intrasporangiaceae</taxon>
        <taxon>Janibacter</taxon>
    </lineage>
</organism>
<accession>A0A852X246</accession>
<feature type="domain" description="GST N-terminal" evidence="2">
    <location>
        <begin position="47"/>
        <end position="130"/>
    </location>
</feature>
<dbReference type="Proteomes" id="UP000592181">
    <property type="component" value="Unassembled WGS sequence"/>
</dbReference>
<keyword evidence="3" id="KW-0808">Transferase</keyword>
<dbReference type="Gene3D" id="1.20.1050.10">
    <property type="match status" value="1"/>
</dbReference>
<evidence type="ECO:0000256" key="1">
    <source>
        <dbReference type="SAM" id="MobiDB-lite"/>
    </source>
</evidence>
<dbReference type="RefSeq" id="WP_179462005.1">
    <property type="nucleotide sequence ID" value="NZ_JACBZX010000001.1"/>
</dbReference>
<dbReference type="PANTHER" id="PTHR32419">
    <property type="entry name" value="GLUTATHIONYL-HYDROQUINONE REDUCTASE"/>
    <property type="match status" value="1"/>
</dbReference>
<feature type="region of interest" description="Disordered" evidence="1">
    <location>
        <begin position="291"/>
        <end position="345"/>
    </location>
</feature>